<dbReference type="SMART" id="SM01323">
    <property type="entry name" value="YajC"/>
    <property type="match status" value="1"/>
</dbReference>
<dbReference type="PRINTS" id="PR01853">
    <property type="entry name" value="YAJCTRNLCASE"/>
</dbReference>
<evidence type="ECO:0000313" key="13">
    <source>
        <dbReference type="Proteomes" id="UP001236507"/>
    </source>
</evidence>
<evidence type="ECO:0000256" key="3">
    <source>
        <dbReference type="ARBA" id="ARBA00014962"/>
    </source>
</evidence>
<dbReference type="PANTHER" id="PTHR33909:SF1">
    <property type="entry name" value="SEC TRANSLOCON ACCESSORY COMPLEX SUBUNIT YAJC"/>
    <property type="match status" value="1"/>
</dbReference>
<evidence type="ECO:0000256" key="7">
    <source>
        <dbReference type="ARBA" id="ARBA00022927"/>
    </source>
</evidence>
<dbReference type="NCBIfam" id="TIGR00739">
    <property type="entry name" value="yajC"/>
    <property type="match status" value="1"/>
</dbReference>
<reference evidence="12 13" key="1">
    <citation type="submission" date="2023-05" db="EMBL/GenBank/DDBJ databases">
        <title>Novel species of genus Flectobacillus isolated from stream in China.</title>
        <authorList>
            <person name="Lu H."/>
        </authorList>
    </citation>
    <scope>NUCLEOTIDE SEQUENCE [LARGE SCALE GENOMIC DNA]</scope>
    <source>
        <strain evidence="12 13">KCTC 42575</strain>
    </source>
</reference>
<feature type="transmembrane region" description="Helical" evidence="11">
    <location>
        <begin position="6"/>
        <end position="30"/>
    </location>
</feature>
<comment type="similarity">
    <text evidence="2">Belongs to the YajC family.</text>
</comment>
<evidence type="ECO:0000256" key="9">
    <source>
        <dbReference type="ARBA" id="ARBA00023010"/>
    </source>
</evidence>
<evidence type="ECO:0000256" key="4">
    <source>
        <dbReference type="ARBA" id="ARBA00022448"/>
    </source>
</evidence>
<dbReference type="EMBL" id="JASHIF010000012">
    <property type="protein sequence ID" value="MDI9860610.1"/>
    <property type="molecule type" value="Genomic_DNA"/>
</dbReference>
<evidence type="ECO:0000256" key="8">
    <source>
        <dbReference type="ARBA" id="ARBA00022989"/>
    </source>
</evidence>
<accession>A0ABT6YAN7</accession>
<evidence type="ECO:0000256" key="6">
    <source>
        <dbReference type="ARBA" id="ARBA00022692"/>
    </source>
</evidence>
<keyword evidence="5" id="KW-1003">Cell membrane</keyword>
<keyword evidence="9" id="KW-0811">Translocation</keyword>
<organism evidence="12 13">
    <name type="scientific">Flectobacillus roseus</name>
    <dbReference type="NCBI Taxonomy" id="502259"/>
    <lineage>
        <taxon>Bacteria</taxon>
        <taxon>Pseudomonadati</taxon>
        <taxon>Bacteroidota</taxon>
        <taxon>Cytophagia</taxon>
        <taxon>Cytophagales</taxon>
        <taxon>Flectobacillaceae</taxon>
        <taxon>Flectobacillus</taxon>
    </lineage>
</organism>
<name>A0ABT6YAN7_9BACT</name>
<evidence type="ECO:0000256" key="10">
    <source>
        <dbReference type="ARBA" id="ARBA00023136"/>
    </source>
</evidence>
<keyword evidence="10 11" id="KW-0472">Membrane</keyword>
<evidence type="ECO:0000256" key="1">
    <source>
        <dbReference type="ARBA" id="ARBA00004162"/>
    </source>
</evidence>
<evidence type="ECO:0000256" key="11">
    <source>
        <dbReference type="SAM" id="Phobius"/>
    </source>
</evidence>
<proteinExistence type="inferred from homology"/>
<dbReference type="PANTHER" id="PTHR33909">
    <property type="entry name" value="SEC TRANSLOCON ACCESSORY COMPLEX SUBUNIT YAJC"/>
    <property type="match status" value="1"/>
</dbReference>
<evidence type="ECO:0000313" key="12">
    <source>
        <dbReference type="EMBL" id="MDI9860610.1"/>
    </source>
</evidence>
<dbReference type="Pfam" id="PF02699">
    <property type="entry name" value="YajC"/>
    <property type="match status" value="1"/>
</dbReference>
<comment type="caution">
    <text evidence="12">The sequence shown here is derived from an EMBL/GenBank/DDBJ whole genome shotgun (WGS) entry which is preliminary data.</text>
</comment>
<keyword evidence="4" id="KW-0813">Transport</keyword>
<dbReference type="RefSeq" id="WP_176464326.1">
    <property type="nucleotide sequence ID" value="NZ_JASHIF010000012.1"/>
</dbReference>
<sequence>MLNSILLQVAGSNMSSLFLIVGMFVIMYFFMIRPQQKKQKEQQAYVDSLKAGDKVVTIGGAHGTIVSVREKTVVVEVDASKGVRIVFLKTAISKDASSQLTAE</sequence>
<keyword evidence="13" id="KW-1185">Reference proteome</keyword>
<keyword evidence="8 11" id="KW-1133">Transmembrane helix</keyword>
<evidence type="ECO:0000256" key="5">
    <source>
        <dbReference type="ARBA" id="ARBA00022475"/>
    </source>
</evidence>
<keyword evidence="7" id="KW-0653">Protein transport</keyword>
<evidence type="ECO:0000256" key="2">
    <source>
        <dbReference type="ARBA" id="ARBA00006742"/>
    </source>
</evidence>
<dbReference type="InterPro" id="IPR003849">
    <property type="entry name" value="Preprotein_translocase_YajC"/>
</dbReference>
<dbReference type="Proteomes" id="UP001236507">
    <property type="component" value="Unassembled WGS sequence"/>
</dbReference>
<keyword evidence="6 11" id="KW-0812">Transmembrane</keyword>
<protein>
    <recommendedName>
        <fullName evidence="3">Sec translocon accessory complex subunit YajC</fullName>
    </recommendedName>
</protein>
<comment type="subcellular location">
    <subcellularLocation>
        <location evidence="1">Cell membrane</location>
        <topology evidence="1">Single-pass membrane protein</topology>
    </subcellularLocation>
</comment>
<gene>
    <name evidence="12" type="primary">yajC</name>
    <name evidence="12" type="ORF">QM524_15450</name>
</gene>